<dbReference type="SMART" id="SM00267">
    <property type="entry name" value="GGDEF"/>
    <property type="match status" value="1"/>
</dbReference>
<comment type="cofactor">
    <cofactor evidence="1">
        <name>Mg(2+)</name>
        <dbReference type="ChEBI" id="CHEBI:18420"/>
    </cofactor>
</comment>
<dbReference type="Gene3D" id="3.30.70.270">
    <property type="match status" value="1"/>
</dbReference>
<dbReference type="AlphaFoldDB" id="A0A191ZI89"/>
<dbReference type="PROSITE" id="PS50883">
    <property type="entry name" value="EAL"/>
    <property type="match status" value="1"/>
</dbReference>
<reference evidence="5 6" key="1">
    <citation type="submission" date="2016-06" db="EMBL/GenBank/DDBJ databases">
        <title>Insight into the functional genes involving in sulfur oxidation in Pearl River water.</title>
        <authorList>
            <person name="Luo J."/>
            <person name="Tan X."/>
            <person name="Lin W."/>
        </authorList>
    </citation>
    <scope>NUCLEOTIDE SEQUENCE [LARGE SCALE GENOMIC DNA]</scope>
    <source>
        <strain evidence="5 6">LS2</strain>
    </source>
</reference>
<dbReference type="InterPro" id="IPR035919">
    <property type="entry name" value="EAL_sf"/>
</dbReference>
<evidence type="ECO:0000259" key="4">
    <source>
        <dbReference type="PROSITE" id="PS50887"/>
    </source>
</evidence>
<evidence type="ECO:0000313" key="5">
    <source>
        <dbReference type="EMBL" id="ANJ67567.1"/>
    </source>
</evidence>
<keyword evidence="6" id="KW-1185">Reference proteome</keyword>
<keyword evidence="2" id="KW-1133">Transmembrane helix</keyword>
<dbReference type="PANTHER" id="PTHR33121">
    <property type="entry name" value="CYCLIC DI-GMP PHOSPHODIESTERASE PDEF"/>
    <property type="match status" value="1"/>
</dbReference>
<dbReference type="PROSITE" id="PS50887">
    <property type="entry name" value="GGDEF"/>
    <property type="match status" value="1"/>
</dbReference>
<feature type="transmembrane region" description="Helical" evidence="2">
    <location>
        <begin position="183"/>
        <end position="203"/>
    </location>
</feature>
<gene>
    <name evidence="5" type="ORF">A9404_09350</name>
</gene>
<dbReference type="InterPro" id="IPR000160">
    <property type="entry name" value="GGDEF_dom"/>
</dbReference>
<evidence type="ECO:0000313" key="6">
    <source>
        <dbReference type="Proteomes" id="UP000078596"/>
    </source>
</evidence>
<dbReference type="PANTHER" id="PTHR33121:SF71">
    <property type="entry name" value="OXYGEN SENSOR PROTEIN DOSP"/>
    <property type="match status" value="1"/>
</dbReference>
<dbReference type="InterPro" id="IPR029787">
    <property type="entry name" value="Nucleotide_cyclase"/>
</dbReference>
<name>A0A191ZI89_9GAMM</name>
<dbReference type="CDD" id="cd01949">
    <property type="entry name" value="GGDEF"/>
    <property type="match status" value="1"/>
</dbReference>
<feature type="transmembrane region" description="Helical" evidence="2">
    <location>
        <begin position="12"/>
        <end position="31"/>
    </location>
</feature>
<dbReference type="SUPFAM" id="SSF55073">
    <property type="entry name" value="Nucleotide cyclase"/>
    <property type="match status" value="1"/>
</dbReference>
<evidence type="ECO:0008006" key="7">
    <source>
        <dbReference type="Google" id="ProtNLM"/>
    </source>
</evidence>
<dbReference type="InterPro" id="IPR001633">
    <property type="entry name" value="EAL_dom"/>
</dbReference>
<dbReference type="Pfam" id="PF00563">
    <property type="entry name" value="EAL"/>
    <property type="match status" value="1"/>
</dbReference>
<dbReference type="InterPro" id="IPR050706">
    <property type="entry name" value="Cyclic-di-GMP_PDE-like"/>
</dbReference>
<protein>
    <recommendedName>
        <fullName evidence="7">Diguanylate cyclase</fullName>
    </recommendedName>
</protein>
<keyword evidence="2" id="KW-0472">Membrane</keyword>
<dbReference type="EMBL" id="CP016027">
    <property type="protein sequence ID" value="ANJ67567.1"/>
    <property type="molecule type" value="Genomic_DNA"/>
</dbReference>
<feature type="domain" description="GGDEF" evidence="4">
    <location>
        <begin position="467"/>
        <end position="601"/>
    </location>
</feature>
<keyword evidence="2" id="KW-0812">Transmembrane</keyword>
<dbReference type="NCBIfam" id="TIGR00254">
    <property type="entry name" value="GGDEF"/>
    <property type="match status" value="1"/>
</dbReference>
<organism evidence="5 6">
    <name type="scientific">Halothiobacillus diazotrophicus</name>
    <dbReference type="NCBI Taxonomy" id="1860122"/>
    <lineage>
        <taxon>Bacteria</taxon>
        <taxon>Pseudomonadati</taxon>
        <taxon>Pseudomonadota</taxon>
        <taxon>Gammaproteobacteria</taxon>
        <taxon>Chromatiales</taxon>
        <taxon>Halothiobacillaceae</taxon>
        <taxon>Halothiobacillus</taxon>
    </lineage>
</organism>
<dbReference type="InterPro" id="IPR043128">
    <property type="entry name" value="Rev_trsase/Diguanyl_cyclase"/>
</dbReference>
<accession>A0A191ZI89</accession>
<dbReference type="KEGG" id="haz:A9404_09350"/>
<dbReference type="GO" id="GO:0071111">
    <property type="term" value="F:cyclic-guanylate-specific phosphodiesterase activity"/>
    <property type="evidence" value="ECO:0007669"/>
    <property type="project" value="InterPro"/>
</dbReference>
<dbReference type="Pfam" id="PF00990">
    <property type="entry name" value="GGDEF"/>
    <property type="match status" value="1"/>
</dbReference>
<evidence type="ECO:0000259" key="3">
    <source>
        <dbReference type="PROSITE" id="PS50883"/>
    </source>
</evidence>
<feature type="domain" description="EAL" evidence="3">
    <location>
        <begin position="611"/>
        <end position="870"/>
    </location>
</feature>
<dbReference type="SMART" id="SM00052">
    <property type="entry name" value="EAL"/>
    <property type="match status" value="1"/>
</dbReference>
<sequence>MLRRIFRSIRLLIVVSALVVSVLVAGAMYWATVSVFDRSVRQSAVEMSASLADGTFNAMYQIMRQGWTRGQLNEFLQSIRSQNQRNADSARIELYRGDEVIAQFGKIEQPEPDTQVAAAFASGQTQVTMAQGVIRYDRPLIAEAQCVRCHTRAHVGDVLGVMSVTQPVAALTKRAHQDLFERLLLIMPLPFLAAFVIALFLGGRMARSLRILKRSIGQVERVEDLTHVRFSDAHTGFSELDDVLVEVDHLTDKVRNLAVDRNLLEFEIRLLERFVITSDVVRDWRRYVRDLLTEINTVLPVHGVFTAFTVGDRPPGIELFWHDAVTEPVAATVSFRVQTRVGEVLGATVANLIPRQHAPESSGRAPLINARLIDLRTKEIAMDTPVMQGVVGLIIPSDQDLSPVTRLLIESILSTMLNVVGSVRAIEKHTEDLEFYATRDPLTQLYNQRMFWSLLEYEVGRARRHDYQFAVLVIDMDNFKNINDSYGHSFGDVFLTQVASALQDGLRAGDILARYGGDEFVAILPEAGIAAAEMVATRLLERLRDLQVRTPNGESVGASLSIGMAIGLTHADTARGLFAVADSQMYRAKLGGKNQLAVPDPMSPDRDLIAPIVDDDALFQSPTDQTLQPIFQPIFSVQDALVERADELLLQQVGMEVFARIYAGKRWREAQDFIGVIEHNGKNEAFDRALLARVLRPEIAEQCEGLIFVNISARTVRSNTFLNDVVAWVDACGLAPEQLVFELNERESLADIAVFDRFVEALHGHGFKFAIGNASSGHWVFQHLRRYEVDYVKVSADWLVTLERVSRDRAFIDGLLGLARALSVTVIAQRVETAEQLASVRAAGITWVQGRLLAPEASLAEGFVFNRPDQRFTP</sequence>
<dbReference type="STRING" id="1860122.A9404_09350"/>
<evidence type="ECO:0000256" key="1">
    <source>
        <dbReference type="ARBA" id="ARBA00001946"/>
    </source>
</evidence>
<dbReference type="Gene3D" id="3.30.450.290">
    <property type="match status" value="1"/>
</dbReference>
<dbReference type="CDD" id="cd01948">
    <property type="entry name" value="EAL"/>
    <property type="match status" value="1"/>
</dbReference>
<dbReference type="FunFam" id="3.30.70.270:FF:000001">
    <property type="entry name" value="Diguanylate cyclase domain protein"/>
    <property type="match status" value="1"/>
</dbReference>
<dbReference type="Gene3D" id="3.20.20.450">
    <property type="entry name" value="EAL domain"/>
    <property type="match status" value="1"/>
</dbReference>
<dbReference type="SUPFAM" id="SSF141868">
    <property type="entry name" value="EAL domain-like"/>
    <property type="match status" value="1"/>
</dbReference>
<evidence type="ECO:0000256" key="2">
    <source>
        <dbReference type="SAM" id="Phobius"/>
    </source>
</evidence>
<proteinExistence type="predicted"/>
<dbReference type="Proteomes" id="UP000078596">
    <property type="component" value="Chromosome"/>
</dbReference>